<dbReference type="InterPro" id="IPR050297">
    <property type="entry name" value="LipidA_mod_glycosyltrf_83"/>
</dbReference>
<dbReference type="PANTHER" id="PTHR33908:SF11">
    <property type="entry name" value="MEMBRANE PROTEIN"/>
    <property type="match status" value="1"/>
</dbReference>
<gene>
    <name evidence="10" type="ORF">OE699_14560</name>
</gene>
<feature type="transmembrane region" description="Helical" evidence="8">
    <location>
        <begin position="110"/>
        <end position="129"/>
    </location>
</feature>
<dbReference type="EMBL" id="JAOWKW010000013">
    <property type="protein sequence ID" value="MCV2880070.1"/>
    <property type="molecule type" value="Genomic_DNA"/>
</dbReference>
<keyword evidence="5 8" id="KW-0812">Transmembrane</keyword>
<sequence>MPASLSFDRILKLLLGLALASFATYTLYGLWLGYSFWNDEVFSVAAAALPQGEAMQGYLRDVHPPLYQWLLALWVKLFGTSELSARLFSALFVAGALAALASLRRKMPQRVVLLTLFLFLSSWLTIYYAQEARSYAMLLFASALSFVLFTLGERRWLIVVLLTLGCTHFFGTLQAMLYLLWIGLERDTGWPKRILLTSVAGVLMIWPVAMLTLGGVDEQVGGKFWIDSTPLDALQDAIQAGIPLGSAGLILILAAAWLRSSTPTLERRAAQDAAILLAAMAIGTALLNFHTPVTTERNFIVLLPPGSFLLAVALDAILPRVPRNWARIVLLVLIFLATQERISSKIGRKFEPLENIRGATKGALAALDPVHGRLFAWPLRAQATIFGSERINFYFPPTAQPRVLDPQAIPALHAGDIVVFLRITATNAKAAPCDNALFVHLEASGTPFRATFPPQSVRCETGFVTILGP</sequence>
<keyword evidence="6 8" id="KW-1133">Transmembrane helix</keyword>
<feature type="transmembrane region" description="Helical" evidence="8">
    <location>
        <begin position="237"/>
        <end position="257"/>
    </location>
</feature>
<organism evidence="10 11">
    <name type="scientific">Sedimentimonas flavescens</name>
    <dbReference type="NCBI Taxonomy" id="2851012"/>
    <lineage>
        <taxon>Bacteria</taxon>
        <taxon>Pseudomonadati</taxon>
        <taxon>Pseudomonadota</taxon>
        <taxon>Alphaproteobacteria</taxon>
        <taxon>Rhodobacterales</taxon>
        <taxon>Rhodobacter group</taxon>
        <taxon>Sedimentimonas</taxon>
    </lineage>
</organism>
<feature type="transmembrane region" description="Helical" evidence="8">
    <location>
        <begin position="83"/>
        <end position="103"/>
    </location>
</feature>
<feature type="transmembrane region" description="Helical" evidence="8">
    <location>
        <begin position="135"/>
        <end position="151"/>
    </location>
</feature>
<dbReference type="Proteomes" id="UP001526166">
    <property type="component" value="Unassembled WGS sequence"/>
</dbReference>
<keyword evidence="11" id="KW-1185">Reference proteome</keyword>
<dbReference type="Pfam" id="PF13231">
    <property type="entry name" value="PMT_2"/>
    <property type="match status" value="1"/>
</dbReference>
<feature type="transmembrane region" description="Helical" evidence="8">
    <location>
        <begin position="158"/>
        <end position="182"/>
    </location>
</feature>
<evidence type="ECO:0000313" key="11">
    <source>
        <dbReference type="Proteomes" id="UP001526166"/>
    </source>
</evidence>
<comment type="caution">
    <text evidence="10">The sequence shown here is derived from an EMBL/GenBank/DDBJ whole genome shotgun (WGS) entry which is preliminary data.</text>
</comment>
<feature type="transmembrane region" description="Helical" evidence="8">
    <location>
        <begin position="269"/>
        <end position="287"/>
    </location>
</feature>
<evidence type="ECO:0000259" key="9">
    <source>
        <dbReference type="Pfam" id="PF13231"/>
    </source>
</evidence>
<evidence type="ECO:0000256" key="4">
    <source>
        <dbReference type="ARBA" id="ARBA00022679"/>
    </source>
</evidence>
<evidence type="ECO:0000256" key="5">
    <source>
        <dbReference type="ARBA" id="ARBA00022692"/>
    </source>
</evidence>
<dbReference type="InterPro" id="IPR038731">
    <property type="entry name" value="RgtA/B/C-like"/>
</dbReference>
<feature type="transmembrane region" description="Helical" evidence="8">
    <location>
        <begin position="299"/>
        <end position="318"/>
    </location>
</feature>
<feature type="transmembrane region" description="Helical" evidence="8">
    <location>
        <begin position="194"/>
        <end position="216"/>
    </location>
</feature>
<evidence type="ECO:0000256" key="6">
    <source>
        <dbReference type="ARBA" id="ARBA00022989"/>
    </source>
</evidence>
<evidence type="ECO:0000256" key="3">
    <source>
        <dbReference type="ARBA" id="ARBA00022676"/>
    </source>
</evidence>
<evidence type="ECO:0000256" key="8">
    <source>
        <dbReference type="SAM" id="Phobius"/>
    </source>
</evidence>
<evidence type="ECO:0000256" key="1">
    <source>
        <dbReference type="ARBA" id="ARBA00004651"/>
    </source>
</evidence>
<feature type="transmembrane region" description="Helical" evidence="8">
    <location>
        <begin position="12"/>
        <end position="34"/>
    </location>
</feature>
<keyword evidence="7 8" id="KW-0472">Membrane</keyword>
<feature type="domain" description="Glycosyltransferase RgtA/B/C/D-like" evidence="9">
    <location>
        <begin position="63"/>
        <end position="205"/>
    </location>
</feature>
<evidence type="ECO:0000256" key="7">
    <source>
        <dbReference type="ARBA" id="ARBA00023136"/>
    </source>
</evidence>
<dbReference type="RefSeq" id="WP_263848449.1">
    <property type="nucleotide sequence ID" value="NZ_JAOWKW010000013.1"/>
</dbReference>
<evidence type="ECO:0000313" key="10">
    <source>
        <dbReference type="EMBL" id="MCV2880070.1"/>
    </source>
</evidence>
<accession>A0ABT3A250</accession>
<proteinExistence type="predicted"/>
<name>A0ABT3A250_9RHOB</name>
<evidence type="ECO:0000256" key="2">
    <source>
        <dbReference type="ARBA" id="ARBA00022475"/>
    </source>
</evidence>
<dbReference type="PANTHER" id="PTHR33908">
    <property type="entry name" value="MANNOSYLTRANSFERASE YKCB-RELATED"/>
    <property type="match status" value="1"/>
</dbReference>
<keyword evidence="2" id="KW-1003">Cell membrane</keyword>
<comment type="subcellular location">
    <subcellularLocation>
        <location evidence="1">Cell membrane</location>
        <topology evidence="1">Multi-pass membrane protein</topology>
    </subcellularLocation>
</comment>
<keyword evidence="4" id="KW-0808">Transferase</keyword>
<reference evidence="10 11" key="1">
    <citation type="submission" date="2022-10" db="EMBL/GenBank/DDBJ databases">
        <title>Sinirhodobacter sp. nov., isolated from ocean surface sediments.</title>
        <authorList>
            <person name="He W."/>
            <person name="Wang L."/>
            <person name="Zhang D.-F."/>
        </authorList>
    </citation>
    <scope>NUCLEOTIDE SEQUENCE [LARGE SCALE GENOMIC DNA]</scope>
    <source>
        <strain evidence="10 11">WL0115</strain>
    </source>
</reference>
<protein>
    <submittedName>
        <fullName evidence="10">Glycosyltransferase family 39 protein</fullName>
    </submittedName>
</protein>
<keyword evidence="3" id="KW-0328">Glycosyltransferase</keyword>